<keyword evidence="2" id="KW-0175">Coiled coil</keyword>
<sequence>MTNNNLEEDRRWGRTTSSLSLPPAPPLPNAKTQALLLRRRRRVPLRDVEQHEPWLFQSTNVRPLPAMPASLPSLSISTSDNSMFYLDLDSLKSLLPPTNGRSRPKSSDDDYSSYRGARGPSSRGRQAPPARLEALHLSHAKDKKHRDRKRRRQIGLASKQKLRRKALRLDSAKVRPSTQELLDTDAAAVYLSPAKRARNKARKNITLQHVGEHRPEMRRRPAMHYAFDYDSDDQEDTEKPATPIEDLDEEQRQKALIATHLNLTLEEYERLDAAFGNNSQSSLESEDEQSMTERYYVDFQKFDIDDSGSISPDELRQLLLASGEDMDDAELASVIQQADTDHDGEINFDEFIALMRAHKRLLQVANHMGVSGCGPTSMNGTASPDLGLTKNLGALGQVLPPLKLAARPAKRHLQPHNRVGTRPTPSSLRPGTKVDIGDLRRELALSEYGIQELNSKVREGLQWVQQHCPVRSLKAQIFCHRWGMEKVHQLFLRLQAQQISRAFRKWNAFLMFERNKIKANMFLKCKGGQKMAAIMTKWRRKVTRRKFVRWKTECILDARNELHSAAIEIQRVVRGDLARLLRLRMQEEIAVVHIQALIRGRLARMLASRKRQAKLEHEAACLLQRCYRGYSGKRLTRALFKAQRETLAACRIQRTFRNFQRRELLKVIQQTKLENDSAIVLQCCMRSYLARRERKRRATRLQRERGAVILQRSMRGYLARCRVIKMGQQIRAALTIQCFFRVCRSRRRVHMLRTEMQRKERHALERAAAVLIQARWRCFITRKHYLLDKQRRAEAQKLEKFRRFTGAVVIQSLFRGYLARRRAQRARFEKLKWMNFTLMNSSVLKIQAFWRGYHGRLASHLRLQAEKAHQYQENEAAKRIQVIARGKLARGKRRRLDQERARLASQQRTRVRAALRIQKVFRGKQARKMVQELQLKHHEEARLALERLVRQTKTRAATKIQCCARRFLARCHYFHRKREMERRKKDEVLRITQNHAALVIQCAMRRAGARRILLRRRREFEKRISMMASEKAHDEIERLRQEQEEELLKLKMHLMFQASNANEEAAKLREELARQREDEEDRRKEEAQELARLRLETLMQQREIDTRVEQDKQKKVETQRLRERLEAEKQAQQEKEAAMRTQENEEIAAMKLATMIPTRPTSKQEEQDKENRTLQQEAEHLKLAALAIQKDQARMKIQAVCLKHVARKRLAKLQQAQSIAMASIHDEEQRLKLKAEQQKELALARLKTMMDDEARAREQEIKELEVQMLERARMEKERIALRNASARKIQSRARGYLARQRVTAIQHKIEKEREDRAKAMQETIDAAEAEVAEALIEAGEAETDAAEGSDEAKADEWVEYWDENAQASYFYNIQTQEASWTRPVSTPSAKAMEIVAAATGLTEEREEDAAGYVDYAATGQVDANGYPVAATGQQSYADEYGYYDQYGQYHYYEQSNAAYYGAPAYGQGYPQVVGMQPNYAAAAAANYAYQAAAAMAYGQAMMYGAPMMGFGNSAMVQPVQQYPQAALDPAAATAAAAPAETENAGEAVPPDPWEKFFDQYTGAAYYYNNITGEQYWA</sequence>
<dbReference type="InterPro" id="IPR002048">
    <property type="entry name" value="EF_hand_dom"/>
</dbReference>
<dbReference type="FunFam" id="1.10.238.10:FF:000003">
    <property type="entry name" value="Calmodulin A"/>
    <property type="match status" value="1"/>
</dbReference>
<dbReference type="InterPro" id="IPR018247">
    <property type="entry name" value="EF_Hand_1_Ca_BS"/>
</dbReference>
<keyword evidence="7" id="KW-1185">Reference proteome</keyword>
<feature type="coiled-coil region" evidence="2">
    <location>
        <begin position="1302"/>
        <end position="1344"/>
    </location>
</feature>
<comment type="caution">
    <text evidence="6">The sequence shown here is derived from an EMBL/GenBank/DDBJ whole genome shotgun (WGS) entry which is preliminary data.</text>
</comment>
<dbReference type="OrthoDB" id="26525at2759"/>
<feature type="region of interest" description="Disordered" evidence="3">
    <location>
        <begin position="1"/>
        <end position="30"/>
    </location>
</feature>
<dbReference type="CDD" id="cd00201">
    <property type="entry name" value="WW"/>
    <property type="match status" value="2"/>
</dbReference>
<feature type="region of interest" description="Disordered" evidence="3">
    <location>
        <begin position="94"/>
        <end position="163"/>
    </location>
</feature>
<dbReference type="EMBL" id="JAGDFM010000227">
    <property type="protein sequence ID" value="KAG7381903.1"/>
    <property type="molecule type" value="Genomic_DNA"/>
</dbReference>
<dbReference type="PROSITE" id="PS50096">
    <property type="entry name" value="IQ"/>
    <property type="match status" value="15"/>
</dbReference>
<evidence type="ECO:0000259" key="4">
    <source>
        <dbReference type="PROSITE" id="PS50020"/>
    </source>
</evidence>
<dbReference type="SMART" id="SM00456">
    <property type="entry name" value="WW"/>
    <property type="match status" value="2"/>
</dbReference>
<evidence type="ECO:0008006" key="8">
    <source>
        <dbReference type="Google" id="ProtNLM"/>
    </source>
</evidence>
<dbReference type="CDD" id="cd00051">
    <property type="entry name" value="EFh"/>
    <property type="match status" value="1"/>
</dbReference>
<organism evidence="6 7">
    <name type="scientific">Phytophthora pseudosyringae</name>
    <dbReference type="NCBI Taxonomy" id="221518"/>
    <lineage>
        <taxon>Eukaryota</taxon>
        <taxon>Sar</taxon>
        <taxon>Stramenopiles</taxon>
        <taxon>Oomycota</taxon>
        <taxon>Peronosporomycetes</taxon>
        <taxon>Peronosporales</taxon>
        <taxon>Peronosporaceae</taxon>
        <taxon>Phytophthora</taxon>
    </lineage>
</organism>
<dbReference type="SMART" id="SM00015">
    <property type="entry name" value="IQ"/>
    <property type="match status" value="16"/>
</dbReference>
<dbReference type="SMART" id="SM00054">
    <property type="entry name" value="EFh"/>
    <property type="match status" value="2"/>
</dbReference>
<name>A0A8T1VPB1_9STRA</name>
<feature type="domain" description="WW" evidence="4">
    <location>
        <begin position="1357"/>
        <end position="1385"/>
    </location>
</feature>
<reference evidence="6" key="1">
    <citation type="submission" date="2021-02" db="EMBL/GenBank/DDBJ databases">
        <authorList>
            <person name="Palmer J.M."/>
        </authorList>
    </citation>
    <scope>NUCLEOTIDE SEQUENCE</scope>
    <source>
        <strain evidence="6">SCRP734</strain>
    </source>
</reference>
<dbReference type="PROSITE" id="PS50020">
    <property type="entry name" value="WW_DOMAIN_2"/>
    <property type="match status" value="2"/>
</dbReference>
<evidence type="ECO:0000256" key="2">
    <source>
        <dbReference type="SAM" id="Coils"/>
    </source>
</evidence>
<dbReference type="PROSITE" id="PS50222">
    <property type="entry name" value="EF_HAND_2"/>
    <property type="match status" value="2"/>
</dbReference>
<feature type="domain" description="WW" evidence="4">
    <location>
        <begin position="1550"/>
        <end position="1577"/>
    </location>
</feature>
<feature type="region of interest" description="Disordered" evidence="3">
    <location>
        <begin position="409"/>
        <end position="433"/>
    </location>
</feature>
<feature type="domain" description="EF-hand" evidence="5">
    <location>
        <begin position="326"/>
        <end position="361"/>
    </location>
</feature>
<dbReference type="Pfam" id="PF13499">
    <property type="entry name" value="EF-hand_7"/>
    <property type="match status" value="1"/>
</dbReference>
<dbReference type="InterPro" id="IPR052318">
    <property type="entry name" value="CellDiv_DevSignal_Domain"/>
</dbReference>
<feature type="coiled-coil region" evidence="2">
    <location>
        <begin position="1247"/>
        <end position="1277"/>
    </location>
</feature>
<dbReference type="Pfam" id="PF00612">
    <property type="entry name" value="IQ"/>
    <property type="match status" value="8"/>
</dbReference>
<dbReference type="PROSITE" id="PS00018">
    <property type="entry name" value="EF_HAND_1"/>
    <property type="match status" value="2"/>
</dbReference>
<feature type="compositionally biased region" description="Basic residues" evidence="3">
    <location>
        <begin position="141"/>
        <end position="153"/>
    </location>
</feature>
<evidence type="ECO:0000256" key="1">
    <source>
        <dbReference type="ARBA" id="ARBA00022737"/>
    </source>
</evidence>
<dbReference type="PANTHER" id="PTHR22590">
    <property type="entry name" value="MYOSIN MOTOR DOMAIN-CONTAINING PROTEIN"/>
    <property type="match status" value="1"/>
</dbReference>
<dbReference type="Proteomes" id="UP000694044">
    <property type="component" value="Unassembled WGS sequence"/>
</dbReference>
<dbReference type="Pfam" id="PF00397">
    <property type="entry name" value="WW"/>
    <property type="match status" value="1"/>
</dbReference>
<proteinExistence type="predicted"/>
<accession>A0A8T1VPB1</accession>
<protein>
    <recommendedName>
        <fullName evidence="8">Calmodulin</fullName>
    </recommendedName>
</protein>
<evidence type="ECO:0000259" key="5">
    <source>
        <dbReference type="PROSITE" id="PS50222"/>
    </source>
</evidence>
<gene>
    <name evidence="6" type="ORF">PHYPSEUDO_005485</name>
</gene>
<dbReference type="PANTHER" id="PTHR22590:SF2">
    <property type="entry name" value="IQ DOMAIN-CONTAINING PROTEIN N"/>
    <property type="match status" value="1"/>
</dbReference>
<dbReference type="InterPro" id="IPR001202">
    <property type="entry name" value="WW_dom"/>
</dbReference>
<dbReference type="InterPro" id="IPR000048">
    <property type="entry name" value="IQ_motif_EF-hand-BS"/>
</dbReference>
<feature type="domain" description="EF-hand" evidence="5">
    <location>
        <begin position="290"/>
        <end position="325"/>
    </location>
</feature>
<evidence type="ECO:0000313" key="6">
    <source>
        <dbReference type="EMBL" id="KAG7381903.1"/>
    </source>
</evidence>
<dbReference type="GO" id="GO:0005509">
    <property type="term" value="F:calcium ion binding"/>
    <property type="evidence" value="ECO:0007669"/>
    <property type="project" value="InterPro"/>
</dbReference>
<feature type="region of interest" description="Disordered" evidence="3">
    <location>
        <begin position="1068"/>
        <end position="1087"/>
    </location>
</feature>
<evidence type="ECO:0000313" key="7">
    <source>
        <dbReference type="Proteomes" id="UP000694044"/>
    </source>
</evidence>
<evidence type="ECO:0000256" key="3">
    <source>
        <dbReference type="SAM" id="MobiDB-lite"/>
    </source>
</evidence>
<keyword evidence="1" id="KW-0677">Repeat</keyword>